<comment type="caution">
    <text evidence="1">The sequence shown here is derived from an EMBL/GenBank/DDBJ whole genome shotgun (WGS) entry which is preliminary data.</text>
</comment>
<evidence type="ECO:0000313" key="1">
    <source>
        <dbReference type="EMBL" id="KVT43094.1"/>
    </source>
</evidence>
<dbReference type="NCBIfam" id="TIGR02683">
    <property type="entry name" value="upstrm_HI1419"/>
    <property type="match status" value="1"/>
</dbReference>
<evidence type="ECO:0000313" key="2">
    <source>
        <dbReference type="Proteomes" id="UP000056732"/>
    </source>
</evidence>
<accession>A0AAW3N505</accession>
<dbReference type="EMBL" id="LPDO01000137">
    <property type="protein sequence ID" value="KVT43094.1"/>
    <property type="molecule type" value="Genomic_DNA"/>
</dbReference>
<dbReference type="Proteomes" id="UP000056732">
    <property type="component" value="Unassembled WGS sequence"/>
</dbReference>
<gene>
    <name evidence="1" type="ORF">WK53_17135</name>
</gene>
<name>A0AAW3N505_9BURK</name>
<reference evidence="1 2" key="1">
    <citation type="submission" date="2015-11" db="EMBL/GenBank/DDBJ databases">
        <title>Expanding the genomic diversity of Burkholderia species for the development of highly accurate diagnostics.</title>
        <authorList>
            <person name="Sahl J."/>
            <person name="Keim P."/>
            <person name="Wagner D."/>
        </authorList>
    </citation>
    <scope>NUCLEOTIDE SEQUENCE [LARGE SCALE GENOMIC DNA]</scope>
    <source>
        <strain evidence="1 2">MSMB1137WGS</strain>
    </source>
</reference>
<proteinExistence type="predicted"/>
<dbReference type="InterPro" id="IPR014056">
    <property type="entry name" value="TypeIITA-like_toxin_pred"/>
</dbReference>
<dbReference type="PANTHER" id="PTHR41791">
    <property type="entry name" value="SSL7039 PROTEIN"/>
    <property type="match status" value="1"/>
</dbReference>
<dbReference type="PANTHER" id="PTHR41791:SF1">
    <property type="entry name" value="SSL7039 PROTEIN"/>
    <property type="match status" value="1"/>
</dbReference>
<sequence length="48" mass="5306">MKIDVGPGYRAYFVRRGKILVIVLCGGDKATQKKDIKLAKQIAGELED</sequence>
<organism evidence="1 2">
    <name type="scientific">Burkholderia ubonensis</name>
    <dbReference type="NCBI Taxonomy" id="101571"/>
    <lineage>
        <taxon>Bacteria</taxon>
        <taxon>Pseudomonadati</taxon>
        <taxon>Pseudomonadota</taxon>
        <taxon>Betaproteobacteria</taxon>
        <taxon>Burkholderiales</taxon>
        <taxon>Burkholderiaceae</taxon>
        <taxon>Burkholderia</taxon>
        <taxon>Burkholderia cepacia complex</taxon>
    </lineage>
</organism>
<dbReference type="AlphaFoldDB" id="A0AAW3N505"/>
<protein>
    <submittedName>
        <fullName evidence="1">Addiction module killer protein</fullName>
    </submittedName>
</protein>